<protein>
    <submittedName>
        <fullName evidence="2">Uncharacterized protein</fullName>
    </submittedName>
</protein>
<dbReference type="AlphaFoldDB" id="A0A6D2JZ24"/>
<comment type="caution">
    <text evidence="2">The sequence shown here is derived from an EMBL/GenBank/DDBJ whole genome shotgun (WGS) entry which is preliminary data.</text>
</comment>
<organism evidence="2 3">
    <name type="scientific">Microthlaspi erraticum</name>
    <dbReference type="NCBI Taxonomy" id="1685480"/>
    <lineage>
        <taxon>Eukaryota</taxon>
        <taxon>Viridiplantae</taxon>
        <taxon>Streptophyta</taxon>
        <taxon>Embryophyta</taxon>
        <taxon>Tracheophyta</taxon>
        <taxon>Spermatophyta</taxon>
        <taxon>Magnoliopsida</taxon>
        <taxon>eudicotyledons</taxon>
        <taxon>Gunneridae</taxon>
        <taxon>Pentapetalae</taxon>
        <taxon>rosids</taxon>
        <taxon>malvids</taxon>
        <taxon>Brassicales</taxon>
        <taxon>Brassicaceae</taxon>
        <taxon>Coluteocarpeae</taxon>
        <taxon>Microthlaspi</taxon>
    </lineage>
</organism>
<evidence type="ECO:0000313" key="2">
    <source>
        <dbReference type="EMBL" id="CAA7045551.1"/>
    </source>
</evidence>
<dbReference type="EMBL" id="CACVBM020001325">
    <property type="protein sequence ID" value="CAA7045551.1"/>
    <property type="molecule type" value="Genomic_DNA"/>
</dbReference>
<accession>A0A6D2JZ24</accession>
<proteinExistence type="predicted"/>
<feature type="non-terminal residue" evidence="2">
    <location>
        <position position="1"/>
    </location>
</feature>
<feature type="compositionally biased region" description="Basic and acidic residues" evidence="1">
    <location>
        <begin position="30"/>
        <end position="44"/>
    </location>
</feature>
<dbReference type="Proteomes" id="UP000467841">
    <property type="component" value="Unassembled WGS sequence"/>
</dbReference>
<reference evidence="2" key="1">
    <citation type="submission" date="2020-01" db="EMBL/GenBank/DDBJ databases">
        <authorList>
            <person name="Mishra B."/>
        </authorList>
    </citation>
    <scope>NUCLEOTIDE SEQUENCE [LARGE SCALE GENOMIC DNA]</scope>
</reference>
<evidence type="ECO:0000313" key="3">
    <source>
        <dbReference type="Proteomes" id="UP000467841"/>
    </source>
</evidence>
<feature type="region of interest" description="Disordered" evidence="1">
    <location>
        <begin position="24"/>
        <end position="44"/>
    </location>
</feature>
<keyword evidence="3" id="KW-1185">Reference proteome</keyword>
<sequence length="184" mass="20194">AARPNLARAAPALGLNCADWASKTVSGRPRRSDGRRDDRPDSRVLAESERSVAGWFHGRPAWSGGEDLADGFSAGRGTFFPGSDGCIGRGTRTGCAAARPCFPARALWSCAAWRERLKLGRPRDNVSRVALRDRPNGFDFGRDFSRTEYGFGRARNIRSSASRTARSGADSRYSRLEQPSLFWL</sequence>
<evidence type="ECO:0000256" key="1">
    <source>
        <dbReference type="SAM" id="MobiDB-lite"/>
    </source>
</evidence>
<name>A0A6D2JZ24_9BRAS</name>
<gene>
    <name evidence="2" type="ORF">MERR_LOCUS32786</name>
</gene>